<evidence type="ECO:0000313" key="1">
    <source>
        <dbReference type="EMBL" id="KAL1875280.1"/>
    </source>
</evidence>
<proteinExistence type="predicted"/>
<comment type="caution">
    <text evidence="1">The sequence shown here is derived from an EMBL/GenBank/DDBJ whole genome shotgun (WGS) entry which is preliminary data.</text>
</comment>
<dbReference type="EMBL" id="JAZHXJ010000095">
    <property type="protein sequence ID" value="KAL1875280.1"/>
    <property type="molecule type" value="Genomic_DNA"/>
</dbReference>
<dbReference type="Proteomes" id="UP001586593">
    <property type="component" value="Unassembled WGS sequence"/>
</dbReference>
<protein>
    <submittedName>
        <fullName evidence="1">Uncharacterized protein</fullName>
    </submittedName>
</protein>
<evidence type="ECO:0000313" key="2">
    <source>
        <dbReference type="Proteomes" id="UP001586593"/>
    </source>
</evidence>
<accession>A0ABR3XI04</accession>
<name>A0ABR3XI04_9PEZI</name>
<gene>
    <name evidence="1" type="ORF">VTK73DRAFT_10236</name>
</gene>
<organism evidence="1 2">
    <name type="scientific">Phialemonium thermophilum</name>
    <dbReference type="NCBI Taxonomy" id="223376"/>
    <lineage>
        <taxon>Eukaryota</taxon>
        <taxon>Fungi</taxon>
        <taxon>Dikarya</taxon>
        <taxon>Ascomycota</taxon>
        <taxon>Pezizomycotina</taxon>
        <taxon>Sordariomycetes</taxon>
        <taxon>Sordariomycetidae</taxon>
        <taxon>Cephalothecales</taxon>
        <taxon>Cephalothecaceae</taxon>
        <taxon>Phialemonium</taxon>
    </lineage>
</organism>
<keyword evidence="2" id="KW-1185">Reference proteome</keyword>
<reference evidence="1 2" key="1">
    <citation type="journal article" date="2024" name="Commun. Biol.">
        <title>Comparative genomic analysis of thermophilic fungi reveals convergent evolutionary adaptations and gene losses.</title>
        <authorList>
            <person name="Steindorff A.S."/>
            <person name="Aguilar-Pontes M.V."/>
            <person name="Robinson A.J."/>
            <person name="Andreopoulos B."/>
            <person name="LaButti K."/>
            <person name="Kuo A."/>
            <person name="Mondo S."/>
            <person name="Riley R."/>
            <person name="Otillar R."/>
            <person name="Haridas S."/>
            <person name="Lipzen A."/>
            <person name="Grimwood J."/>
            <person name="Schmutz J."/>
            <person name="Clum A."/>
            <person name="Reid I.D."/>
            <person name="Moisan M.C."/>
            <person name="Butler G."/>
            <person name="Nguyen T.T.M."/>
            <person name="Dewar K."/>
            <person name="Conant G."/>
            <person name="Drula E."/>
            <person name="Henrissat B."/>
            <person name="Hansel C."/>
            <person name="Singer S."/>
            <person name="Hutchinson M.I."/>
            <person name="de Vries R.P."/>
            <person name="Natvig D.O."/>
            <person name="Powell A.J."/>
            <person name="Tsang A."/>
            <person name="Grigoriev I.V."/>
        </authorList>
    </citation>
    <scope>NUCLEOTIDE SEQUENCE [LARGE SCALE GENOMIC DNA]</scope>
    <source>
        <strain evidence="1 2">ATCC 24622</strain>
    </source>
</reference>
<sequence>MHVCRSASSTVRYQLCSQALVGIDFRNIEKSLCLTRPGQQLESESIFDGASALGGDELSLLASPLTFVLRSCGSHG</sequence>